<comment type="caution">
    <text evidence="2">The sequence shown here is derived from an EMBL/GenBank/DDBJ whole genome shotgun (WGS) entry which is preliminary data.</text>
</comment>
<organism evidence="2 3">
    <name type="scientific">Rhodanobacter denitrificans</name>
    <dbReference type="NCBI Taxonomy" id="666685"/>
    <lineage>
        <taxon>Bacteria</taxon>
        <taxon>Pseudomonadati</taxon>
        <taxon>Pseudomonadota</taxon>
        <taxon>Gammaproteobacteria</taxon>
        <taxon>Lysobacterales</taxon>
        <taxon>Rhodanobacteraceae</taxon>
        <taxon>Rhodanobacter</taxon>
    </lineage>
</organism>
<dbReference type="AlphaFoldDB" id="A0A2W5KRA3"/>
<evidence type="ECO:0000313" key="2">
    <source>
        <dbReference type="EMBL" id="PZQ18414.1"/>
    </source>
</evidence>
<dbReference type="SUPFAM" id="SSF88874">
    <property type="entry name" value="Receptor-binding domain of short tail fibre protein gp12"/>
    <property type="match status" value="1"/>
</dbReference>
<dbReference type="Proteomes" id="UP000249046">
    <property type="component" value="Unassembled WGS sequence"/>
</dbReference>
<dbReference type="EMBL" id="QFPO01000003">
    <property type="protein sequence ID" value="PZQ18414.1"/>
    <property type="molecule type" value="Genomic_DNA"/>
</dbReference>
<evidence type="ECO:0000259" key="1">
    <source>
        <dbReference type="Pfam" id="PF07484"/>
    </source>
</evidence>
<proteinExistence type="predicted"/>
<feature type="domain" description="Phage tail collar" evidence="1">
    <location>
        <begin position="7"/>
        <end position="63"/>
    </location>
</feature>
<gene>
    <name evidence="2" type="ORF">DI564_03665</name>
</gene>
<accession>A0A2W5KRA3</accession>
<sequence length="176" mass="18081">MSSPYLGEIRLFGFSRMPVGWQTCNGRLLSIAEYDALFALLGTAYGGDGINTFAVPDLRGRVPIHQGQGSGLSPYVIGQMAGTENVTLLGTQMPGHTHTMLATTAAATSLTPGAALLPGAISGDTLYASDVGGATPIGMAPVSTSVAGGTQPHDNTMPTLTVQYCISLYGIFPSQS</sequence>
<reference evidence="2 3" key="1">
    <citation type="submission" date="2017-08" db="EMBL/GenBank/DDBJ databases">
        <title>Infants hospitalized years apart are colonized by the same room-sourced microbial strains.</title>
        <authorList>
            <person name="Brooks B."/>
            <person name="Olm M.R."/>
            <person name="Firek B.A."/>
            <person name="Baker R."/>
            <person name="Thomas B.C."/>
            <person name="Morowitz M.J."/>
            <person name="Banfield J.F."/>
        </authorList>
    </citation>
    <scope>NUCLEOTIDE SEQUENCE [LARGE SCALE GENOMIC DNA]</scope>
    <source>
        <strain evidence="2">S2_005_003_R2_42</strain>
    </source>
</reference>
<dbReference type="InterPro" id="IPR011083">
    <property type="entry name" value="Phage_tail_collar_dom"/>
</dbReference>
<protein>
    <submittedName>
        <fullName evidence="2">Phage tail protein</fullName>
    </submittedName>
</protein>
<evidence type="ECO:0000313" key="3">
    <source>
        <dbReference type="Proteomes" id="UP000249046"/>
    </source>
</evidence>
<dbReference type="Gene3D" id="3.90.1340.10">
    <property type="entry name" value="Phage tail collar domain"/>
    <property type="match status" value="1"/>
</dbReference>
<dbReference type="InterPro" id="IPR037053">
    <property type="entry name" value="Phage_tail_collar_dom_sf"/>
</dbReference>
<dbReference type="Pfam" id="PF07484">
    <property type="entry name" value="Collar"/>
    <property type="match status" value="1"/>
</dbReference>
<name>A0A2W5KRA3_9GAMM</name>